<keyword evidence="9 14" id="KW-0418">Kinase</keyword>
<keyword evidence="7 14" id="KW-0812">Transmembrane</keyword>
<dbReference type="CDD" id="cd00075">
    <property type="entry name" value="HATPase"/>
    <property type="match status" value="1"/>
</dbReference>
<keyword evidence="11 14" id="KW-1133">Transmembrane helix</keyword>
<proteinExistence type="predicted"/>
<dbReference type="Pfam" id="PF00512">
    <property type="entry name" value="HisKA"/>
    <property type="match status" value="1"/>
</dbReference>
<dbReference type="EMBL" id="PIYS01000003">
    <property type="protein sequence ID" value="PKF72479.1"/>
    <property type="molecule type" value="Genomic_DNA"/>
</dbReference>
<feature type="domain" description="Histidine kinase" evidence="15">
    <location>
        <begin position="242"/>
        <end position="455"/>
    </location>
</feature>
<dbReference type="InterPro" id="IPR050428">
    <property type="entry name" value="TCS_sensor_his_kinase"/>
</dbReference>
<dbReference type="InterPro" id="IPR006290">
    <property type="entry name" value="CztS_silS_copS"/>
</dbReference>
<dbReference type="SMART" id="SM00304">
    <property type="entry name" value="HAMP"/>
    <property type="match status" value="1"/>
</dbReference>
<dbReference type="Gene3D" id="6.10.340.10">
    <property type="match status" value="1"/>
</dbReference>
<dbReference type="CDD" id="cd06225">
    <property type="entry name" value="HAMP"/>
    <property type="match status" value="1"/>
</dbReference>
<keyword evidence="12 14" id="KW-0902">Two-component regulatory system</keyword>
<gene>
    <name evidence="17" type="ORF">CW360_01815</name>
</gene>
<dbReference type="InterPro" id="IPR003660">
    <property type="entry name" value="HAMP_dom"/>
</dbReference>
<sequence>MSHWPRRLSLRLALMFALVSMLVLGLLGTYLYHSLARELAWRDDQALLGRLQRMQALLADSAGIQALQQRPALYENMLGNRDSLLWLLDAQGQALISINPSNAQLPTLPASPQPRLTNATDRAGLRLAWQTLDSPQGPLTLIAGRSLAERQQMLASYRLRLWLALAACGLLAFALGGWVSARGLRPVRQLAQQAASIGVRTLDARLDEQQPVQELAQLSQALNQMLARLEQGFAQLSRFSEDLAHEMRTPLSNLMGQTQQALRHSRSVSDYQDVLVSNQEEYERLSRMIDSMLFLARCEQPQASIARQTVDLAALLAQLFDYFEDVAEERQLRLSQQGSGTLQADPQLLRRALANLLANALRHATPGSCIQISSLQDSQHCTISVHNQGQAIAAEHLPYLFERFYRCDPSRQQSGDSGGLGLAIVRSIMHLHGGQVSVHSDAQGTCFSLHFPTPA</sequence>
<name>A0A2I0CSY1_9PSED</name>
<evidence type="ECO:0000256" key="6">
    <source>
        <dbReference type="ARBA" id="ARBA00022679"/>
    </source>
</evidence>
<dbReference type="Gene3D" id="1.10.287.130">
    <property type="match status" value="1"/>
</dbReference>
<evidence type="ECO:0000256" key="12">
    <source>
        <dbReference type="ARBA" id="ARBA00023012"/>
    </source>
</evidence>
<evidence type="ECO:0000259" key="15">
    <source>
        <dbReference type="PROSITE" id="PS50109"/>
    </source>
</evidence>
<evidence type="ECO:0000256" key="14">
    <source>
        <dbReference type="RuleBase" id="RU364088"/>
    </source>
</evidence>
<evidence type="ECO:0000256" key="2">
    <source>
        <dbReference type="ARBA" id="ARBA00004533"/>
    </source>
</evidence>
<evidence type="ECO:0000256" key="4">
    <source>
        <dbReference type="ARBA" id="ARBA00022519"/>
    </source>
</evidence>
<evidence type="ECO:0000256" key="13">
    <source>
        <dbReference type="ARBA" id="ARBA00023136"/>
    </source>
</evidence>
<dbReference type="SMART" id="SM00388">
    <property type="entry name" value="HisKA"/>
    <property type="match status" value="1"/>
</dbReference>
<dbReference type="GO" id="GO:0005886">
    <property type="term" value="C:plasma membrane"/>
    <property type="evidence" value="ECO:0007669"/>
    <property type="project" value="UniProtKB-SubCell"/>
</dbReference>
<dbReference type="Pfam" id="PF00672">
    <property type="entry name" value="HAMP"/>
    <property type="match status" value="1"/>
</dbReference>
<dbReference type="SUPFAM" id="SSF47384">
    <property type="entry name" value="Homodimeric domain of signal transducing histidine kinase"/>
    <property type="match status" value="1"/>
</dbReference>
<dbReference type="InterPro" id="IPR036890">
    <property type="entry name" value="HATPase_C_sf"/>
</dbReference>
<evidence type="ECO:0000259" key="16">
    <source>
        <dbReference type="PROSITE" id="PS50885"/>
    </source>
</evidence>
<dbReference type="AlphaFoldDB" id="A0A2I0CSY1"/>
<keyword evidence="5" id="KW-0597">Phosphoprotein</keyword>
<dbReference type="EC" id="2.7.13.3" evidence="14"/>
<dbReference type="InterPro" id="IPR005467">
    <property type="entry name" value="His_kinase_dom"/>
</dbReference>
<dbReference type="GO" id="GO:0000155">
    <property type="term" value="F:phosphorelay sensor kinase activity"/>
    <property type="evidence" value="ECO:0007669"/>
    <property type="project" value="InterPro"/>
</dbReference>
<dbReference type="PROSITE" id="PS50885">
    <property type="entry name" value="HAMP"/>
    <property type="match status" value="1"/>
</dbReference>
<evidence type="ECO:0000256" key="1">
    <source>
        <dbReference type="ARBA" id="ARBA00000085"/>
    </source>
</evidence>
<dbReference type="PRINTS" id="PR00344">
    <property type="entry name" value="BCTRLSENSOR"/>
</dbReference>
<feature type="transmembrane region" description="Helical" evidence="14">
    <location>
        <begin position="159"/>
        <end position="179"/>
    </location>
</feature>
<comment type="function">
    <text evidence="14">Member of a two-component regulatory system.</text>
</comment>
<dbReference type="GO" id="GO:0005524">
    <property type="term" value="F:ATP binding"/>
    <property type="evidence" value="ECO:0007669"/>
    <property type="project" value="UniProtKB-KW"/>
</dbReference>
<dbReference type="InterPro" id="IPR003594">
    <property type="entry name" value="HATPase_dom"/>
</dbReference>
<comment type="catalytic activity">
    <reaction evidence="1 14">
        <text>ATP + protein L-histidine = ADP + protein N-phospho-L-histidine.</text>
        <dbReference type="EC" id="2.7.13.3"/>
    </reaction>
</comment>
<keyword evidence="6 14" id="KW-0808">Transferase</keyword>
<dbReference type="Pfam" id="PF02518">
    <property type="entry name" value="HATPase_c"/>
    <property type="match status" value="1"/>
</dbReference>
<comment type="caution">
    <text evidence="17">The sequence shown here is derived from an EMBL/GenBank/DDBJ whole genome shotgun (WGS) entry which is preliminary data.</text>
</comment>
<dbReference type="SMART" id="SM00387">
    <property type="entry name" value="HATPase_c"/>
    <property type="match status" value="1"/>
</dbReference>
<organism evidence="17 18">
    <name type="scientific">Pseudomonas fluvialis</name>
    <dbReference type="NCBI Taxonomy" id="1793966"/>
    <lineage>
        <taxon>Bacteria</taxon>
        <taxon>Pseudomonadati</taxon>
        <taxon>Pseudomonadota</taxon>
        <taxon>Gammaproteobacteria</taxon>
        <taxon>Pseudomonadales</taxon>
        <taxon>Pseudomonadaceae</taxon>
        <taxon>Pseudomonas</taxon>
    </lineage>
</organism>
<dbReference type="SUPFAM" id="SSF55874">
    <property type="entry name" value="ATPase domain of HSP90 chaperone/DNA topoisomerase II/histidine kinase"/>
    <property type="match status" value="1"/>
</dbReference>
<dbReference type="Proteomes" id="UP000242861">
    <property type="component" value="Unassembled WGS sequence"/>
</dbReference>
<keyword evidence="13 14" id="KW-0472">Membrane</keyword>
<feature type="transmembrane region" description="Helical" evidence="14">
    <location>
        <begin position="12"/>
        <end position="32"/>
    </location>
</feature>
<reference evidence="18" key="1">
    <citation type="submission" date="2017-12" db="EMBL/GenBank/DDBJ databases">
        <authorList>
            <person name="Yu X.-Y."/>
        </authorList>
    </citation>
    <scope>NUCLEOTIDE SEQUENCE [LARGE SCALE GENOMIC DNA]</scope>
    <source>
        <strain evidence="18">ZYSR67-Z</strain>
    </source>
</reference>
<evidence type="ECO:0000256" key="10">
    <source>
        <dbReference type="ARBA" id="ARBA00022840"/>
    </source>
</evidence>
<keyword evidence="10 14" id="KW-0067">ATP-binding</keyword>
<accession>A0A2I0CSY1</accession>
<evidence type="ECO:0000256" key="8">
    <source>
        <dbReference type="ARBA" id="ARBA00022741"/>
    </source>
</evidence>
<protein>
    <recommendedName>
        <fullName evidence="14">Sensor protein</fullName>
        <ecNumber evidence="14">2.7.13.3</ecNumber>
    </recommendedName>
</protein>
<dbReference type="PROSITE" id="PS50109">
    <property type="entry name" value="HIS_KIN"/>
    <property type="match status" value="1"/>
</dbReference>
<dbReference type="InterPro" id="IPR004358">
    <property type="entry name" value="Sig_transdc_His_kin-like_C"/>
</dbReference>
<keyword evidence="4 14" id="KW-0997">Cell inner membrane</keyword>
<evidence type="ECO:0000256" key="11">
    <source>
        <dbReference type="ARBA" id="ARBA00022989"/>
    </source>
</evidence>
<dbReference type="PANTHER" id="PTHR45436">
    <property type="entry name" value="SENSOR HISTIDINE KINASE YKOH"/>
    <property type="match status" value="1"/>
</dbReference>
<evidence type="ECO:0000256" key="5">
    <source>
        <dbReference type="ARBA" id="ARBA00022553"/>
    </source>
</evidence>
<dbReference type="CDD" id="cd00082">
    <property type="entry name" value="HisKA"/>
    <property type="match status" value="1"/>
</dbReference>
<evidence type="ECO:0000256" key="3">
    <source>
        <dbReference type="ARBA" id="ARBA00022475"/>
    </source>
</evidence>
<keyword evidence="3 14" id="KW-1003">Cell membrane</keyword>
<comment type="subcellular location">
    <subcellularLocation>
        <location evidence="2 14">Cell inner membrane</location>
    </subcellularLocation>
</comment>
<dbReference type="Gene3D" id="3.30.565.10">
    <property type="entry name" value="Histidine kinase-like ATPase, C-terminal domain"/>
    <property type="match status" value="1"/>
</dbReference>
<feature type="domain" description="HAMP" evidence="16">
    <location>
        <begin position="181"/>
        <end position="234"/>
    </location>
</feature>
<evidence type="ECO:0000256" key="9">
    <source>
        <dbReference type="ARBA" id="ARBA00022777"/>
    </source>
</evidence>
<dbReference type="RefSeq" id="WP_101192536.1">
    <property type="nucleotide sequence ID" value="NZ_PIYS01000003.1"/>
</dbReference>
<dbReference type="InterPro" id="IPR036097">
    <property type="entry name" value="HisK_dim/P_sf"/>
</dbReference>
<dbReference type="PANTHER" id="PTHR45436:SF3">
    <property type="entry name" value="SENSOR HISTIDINE KINASE HPRS"/>
    <property type="match status" value="1"/>
</dbReference>
<evidence type="ECO:0000313" key="18">
    <source>
        <dbReference type="Proteomes" id="UP000242861"/>
    </source>
</evidence>
<dbReference type="NCBIfam" id="TIGR01386">
    <property type="entry name" value="cztS_silS_copS"/>
    <property type="match status" value="1"/>
</dbReference>
<dbReference type="InterPro" id="IPR003661">
    <property type="entry name" value="HisK_dim/P_dom"/>
</dbReference>
<keyword evidence="8 14" id="KW-0547">Nucleotide-binding</keyword>
<evidence type="ECO:0000313" key="17">
    <source>
        <dbReference type="EMBL" id="PKF72479.1"/>
    </source>
</evidence>
<dbReference type="FunFam" id="3.30.565.10:FF:000006">
    <property type="entry name" value="Sensor histidine kinase WalK"/>
    <property type="match status" value="1"/>
</dbReference>
<evidence type="ECO:0000256" key="7">
    <source>
        <dbReference type="ARBA" id="ARBA00022692"/>
    </source>
</evidence>